<comment type="caution">
    <text evidence="1">The sequence shown here is derived from an EMBL/GenBank/DDBJ whole genome shotgun (WGS) entry which is preliminary data.</text>
</comment>
<gene>
    <name evidence="1" type="ORF">GCM10012275_11830</name>
</gene>
<dbReference type="RefSeq" id="WP_189054692.1">
    <property type="nucleotide sequence ID" value="NZ_BMMK01000003.1"/>
</dbReference>
<evidence type="ECO:0000313" key="2">
    <source>
        <dbReference type="Proteomes" id="UP000637578"/>
    </source>
</evidence>
<dbReference type="Proteomes" id="UP000637578">
    <property type="component" value="Unassembled WGS sequence"/>
</dbReference>
<dbReference type="EMBL" id="BMMK01000003">
    <property type="protein sequence ID" value="GGM42462.1"/>
    <property type="molecule type" value="Genomic_DNA"/>
</dbReference>
<protein>
    <submittedName>
        <fullName evidence="1">Uncharacterized protein</fullName>
    </submittedName>
</protein>
<keyword evidence="2" id="KW-1185">Reference proteome</keyword>
<reference evidence="1" key="1">
    <citation type="journal article" date="2014" name="Int. J. Syst. Evol. Microbiol.">
        <title>Complete genome sequence of Corynebacterium casei LMG S-19264T (=DSM 44701T), isolated from a smear-ripened cheese.</title>
        <authorList>
            <consortium name="US DOE Joint Genome Institute (JGI-PGF)"/>
            <person name="Walter F."/>
            <person name="Albersmeier A."/>
            <person name="Kalinowski J."/>
            <person name="Ruckert C."/>
        </authorList>
    </citation>
    <scope>NUCLEOTIDE SEQUENCE</scope>
    <source>
        <strain evidence="1">CGMCC 4.5737</strain>
    </source>
</reference>
<organism evidence="1 2">
    <name type="scientific">Longimycelium tulufanense</name>
    <dbReference type="NCBI Taxonomy" id="907463"/>
    <lineage>
        <taxon>Bacteria</taxon>
        <taxon>Bacillati</taxon>
        <taxon>Actinomycetota</taxon>
        <taxon>Actinomycetes</taxon>
        <taxon>Pseudonocardiales</taxon>
        <taxon>Pseudonocardiaceae</taxon>
        <taxon>Longimycelium</taxon>
    </lineage>
</organism>
<proteinExistence type="predicted"/>
<evidence type="ECO:0000313" key="1">
    <source>
        <dbReference type="EMBL" id="GGM42462.1"/>
    </source>
</evidence>
<reference evidence="1" key="2">
    <citation type="submission" date="2020-09" db="EMBL/GenBank/DDBJ databases">
        <authorList>
            <person name="Sun Q."/>
            <person name="Zhou Y."/>
        </authorList>
    </citation>
    <scope>NUCLEOTIDE SEQUENCE</scope>
    <source>
        <strain evidence="1">CGMCC 4.5737</strain>
    </source>
</reference>
<accession>A0A8J3FVA0</accession>
<dbReference type="AlphaFoldDB" id="A0A8J3FVA0"/>
<sequence length="53" mass="5717">MTILFFGVLLALTGAVWIYLSYHYATASPAGRHAPGRNKVPVSELVRRSGVTA</sequence>
<name>A0A8J3FVA0_9PSEU</name>